<dbReference type="Pfam" id="PF00145">
    <property type="entry name" value="DNA_methylase"/>
    <property type="match status" value="2"/>
</dbReference>
<proteinExistence type="inferred from homology"/>
<evidence type="ECO:0000313" key="9">
    <source>
        <dbReference type="Proteomes" id="UP000037029"/>
    </source>
</evidence>
<dbReference type="GO" id="GO:0009307">
    <property type="term" value="P:DNA restriction-modification system"/>
    <property type="evidence" value="ECO:0007669"/>
    <property type="project" value="UniProtKB-KW"/>
</dbReference>
<reference evidence="8 9" key="1">
    <citation type="submission" date="2017-04" db="EMBL/GenBank/DDBJ databases">
        <title>Characterization, genome and methylation analysis of a phthalic acid esters degrading strain Sphingobium yanoikuyae SHJ.</title>
        <authorList>
            <person name="Feng L."/>
        </authorList>
    </citation>
    <scope>NUCLEOTIDE SEQUENCE [LARGE SCALE GENOMIC DNA]</scope>
    <source>
        <strain evidence="8 9">SHJ</strain>
    </source>
</reference>
<dbReference type="InterPro" id="IPR001525">
    <property type="entry name" value="C5_MeTfrase"/>
</dbReference>
<dbReference type="GO" id="GO:0003677">
    <property type="term" value="F:DNA binding"/>
    <property type="evidence" value="ECO:0007669"/>
    <property type="project" value="TreeGrafter"/>
</dbReference>
<dbReference type="PRINTS" id="PR00105">
    <property type="entry name" value="C5METTRFRASE"/>
</dbReference>
<dbReference type="Proteomes" id="UP000037029">
    <property type="component" value="Chromosome"/>
</dbReference>
<keyword evidence="5" id="KW-0680">Restriction system</keyword>
<dbReference type="GO" id="GO:0044027">
    <property type="term" value="P:negative regulation of gene expression via chromosomal CpG island methylation"/>
    <property type="evidence" value="ECO:0007669"/>
    <property type="project" value="TreeGrafter"/>
</dbReference>
<dbReference type="Gene3D" id="3.90.120.10">
    <property type="entry name" value="DNA Methylase, subunit A, domain 2"/>
    <property type="match status" value="1"/>
</dbReference>
<evidence type="ECO:0000256" key="7">
    <source>
        <dbReference type="PROSITE-ProRule" id="PRU01016"/>
    </source>
</evidence>
<dbReference type="InterPro" id="IPR050390">
    <property type="entry name" value="C5-Methyltransferase"/>
</dbReference>
<dbReference type="EMBL" id="CP020925">
    <property type="protein sequence ID" value="ATP20372.1"/>
    <property type="molecule type" value="Genomic_DNA"/>
</dbReference>
<dbReference type="GO" id="GO:0003886">
    <property type="term" value="F:DNA (cytosine-5-)-methyltransferase activity"/>
    <property type="evidence" value="ECO:0007669"/>
    <property type="project" value="UniProtKB-EC"/>
</dbReference>
<protein>
    <recommendedName>
        <fullName evidence="1">DNA (cytosine-5-)-methyltransferase</fullName>
        <ecNumber evidence="1">2.1.1.37</ecNumber>
    </recommendedName>
</protein>
<evidence type="ECO:0000256" key="3">
    <source>
        <dbReference type="ARBA" id="ARBA00022679"/>
    </source>
</evidence>
<evidence type="ECO:0000313" key="8">
    <source>
        <dbReference type="EMBL" id="ATP20372.1"/>
    </source>
</evidence>
<evidence type="ECO:0000256" key="5">
    <source>
        <dbReference type="ARBA" id="ARBA00022747"/>
    </source>
</evidence>
<dbReference type="PANTHER" id="PTHR10629">
    <property type="entry name" value="CYTOSINE-SPECIFIC METHYLTRANSFERASE"/>
    <property type="match status" value="1"/>
</dbReference>
<dbReference type="SUPFAM" id="SSF53335">
    <property type="entry name" value="S-adenosyl-L-methionine-dependent methyltransferases"/>
    <property type="match status" value="1"/>
</dbReference>
<feature type="active site" evidence="7">
    <location>
        <position position="134"/>
    </location>
</feature>
<keyword evidence="4 7" id="KW-0949">S-adenosyl-L-methionine</keyword>
<dbReference type="Gene3D" id="3.40.50.150">
    <property type="entry name" value="Vaccinia Virus protein VP39"/>
    <property type="match status" value="1"/>
</dbReference>
<evidence type="ECO:0000256" key="1">
    <source>
        <dbReference type="ARBA" id="ARBA00011975"/>
    </source>
</evidence>
<dbReference type="REBASE" id="219854">
    <property type="entry name" value="M.SyaSHJORF19635P"/>
</dbReference>
<comment type="catalytic activity">
    <reaction evidence="6">
        <text>a 2'-deoxycytidine in DNA + S-adenosyl-L-methionine = a 5-methyl-2'-deoxycytidine in DNA + S-adenosyl-L-homocysteine + H(+)</text>
        <dbReference type="Rhea" id="RHEA:13681"/>
        <dbReference type="Rhea" id="RHEA-COMP:11369"/>
        <dbReference type="Rhea" id="RHEA-COMP:11370"/>
        <dbReference type="ChEBI" id="CHEBI:15378"/>
        <dbReference type="ChEBI" id="CHEBI:57856"/>
        <dbReference type="ChEBI" id="CHEBI:59789"/>
        <dbReference type="ChEBI" id="CHEBI:85452"/>
        <dbReference type="ChEBI" id="CHEBI:85454"/>
        <dbReference type="EC" id="2.1.1.37"/>
    </reaction>
</comment>
<dbReference type="PANTHER" id="PTHR10629:SF52">
    <property type="entry name" value="DNA (CYTOSINE-5)-METHYLTRANSFERASE 1"/>
    <property type="match status" value="1"/>
</dbReference>
<comment type="similarity">
    <text evidence="7">Belongs to the class I-like SAM-binding methyltransferase superfamily. C5-methyltransferase family.</text>
</comment>
<evidence type="ECO:0000256" key="6">
    <source>
        <dbReference type="ARBA" id="ARBA00047422"/>
    </source>
</evidence>
<gene>
    <name evidence="8" type="ORF">BV87_19635</name>
</gene>
<dbReference type="PROSITE" id="PS51679">
    <property type="entry name" value="SAM_MT_C5"/>
    <property type="match status" value="1"/>
</dbReference>
<organism evidence="8 9">
    <name type="scientific">Sphingobium yanoikuyae</name>
    <name type="common">Sphingomonas yanoikuyae</name>
    <dbReference type="NCBI Taxonomy" id="13690"/>
    <lineage>
        <taxon>Bacteria</taxon>
        <taxon>Pseudomonadati</taxon>
        <taxon>Pseudomonadota</taxon>
        <taxon>Alphaproteobacteria</taxon>
        <taxon>Sphingomonadales</taxon>
        <taxon>Sphingomonadaceae</taxon>
        <taxon>Sphingobium</taxon>
    </lineage>
</organism>
<dbReference type="GO" id="GO:0032259">
    <property type="term" value="P:methylation"/>
    <property type="evidence" value="ECO:0007669"/>
    <property type="project" value="UniProtKB-KW"/>
</dbReference>
<keyword evidence="2 7" id="KW-0489">Methyltransferase</keyword>
<dbReference type="EC" id="2.1.1.37" evidence="1"/>
<keyword evidence="3 7" id="KW-0808">Transferase</keyword>
<evidence type="ECO:0000256" key="4">
    <source>
        <dbReference type="ARBA" id="ARBA00022691"/>
    </source>
</evidence>
<name>A0A2D1R681_SPHYA</name>
<accession>A0A2D1R681</accession>
<sequence>MLVPDHQPLVPRGQPYPSRQFPFQHGECPVKHALLIDAERAVAARDWNDGIIVDNFAGGGGASTGIELALRRQVDVAVNHDPEAVAMHAANHPDTRHLCQSVWAVDPLEAVTFANDNGEMKPRPVRLAWFSPDCKHFSKAKGGKPVEKNIRDLAWVVHHWIDRLGPALRPAIIMLENVEEFRTWGPLGADGRPCPAGKGKTFNQWVAKLRRAGYRVEWREMRACDYGAPTSRKRLFLIARCDGQKIVWPKPTHGKPDAPAVRSGKLLAWRTAAEIIDWSIPCPSIFTRARPLKEATCRRIAAGIMRYVINAPHPFIVPVCNSNWAAGRAHAGDEPLRTITTAKGGEFAVVTPYFAPLTHHGGPDRVYGPAQPLPTVTGANRGEIALIAPHVMTMRNSGKPHTGTDEPTHTITAGGAHQYLVAAFMAQHNGGAIGREASAPLSTIVHRATQQQLVASHIVKLRNNQTAQSHGEPIGTLTSGGGHYGEVRAFLVKYYGNEQDGHGLAAPLGAVTTKDRFGLVIVTINGEDYAIVDIGMRMLSPRELFLAQGFPPEYIIDLMVNGKPLTKTAQVRMCGNSVSPVMSQALARANVANDDGAGEERIAA</sequence>
<dbReference type="AlphaFoldDB" id="A0A2D1R681"/>
<evidence type="ECO:0000256" key="2">
    <source>
        <dbReference type="ARBA" id="ARBA00022603"/>
    </source>
</evidence>
<dbReference type="InterPro" id="IPR029063">
    <property type="entry name" value="SAM-dependent_MTases_sf"/>
</dbReference>